<dbReference type="InterPro" id="IPR054209">
    <property type="entry name" value="DUF6916"/>
</dbReference>
<accession>A0A7W8D4W6</accession>
<feature type="domain" description="DUF6916" evidence="1">
    <location>
        <begin position="48"/>
        <end position="138"/>
    </location>
</feature>
<dbReference type="EMBL" id="JACHHP010000002">
    <property type="protein sequence ID" value="MBB5207988.1"/>
    <property type="molecule type" value="Genomic_DNA"/>
</dbReference>
<comment type="caution">
    <text evidence="2">The sequence shown here is derived from an EMBL/GenBank/DDBJ whole genome shotgun (WGS) entry which is preliminary data.</text>
</comment>
<dbReference type="Proteomes" id="UP000521199">
    <property type="component" value="Unassembled WGS sequence"/>
</dbReference>
<evidence type="ECO:0000313" key="2">
    <source>
        <dbReference type="EMBL" id="MBB5207988.1"/>
    </source>
</evidence>
<name>A0A7W8D4W6_9GAMM</name>
<reference evidence="2 3" key="1">
    <citation type="submission" date="2020-08" db="EMBL/GenBank/DDBJ databases">
        <title>Genomic Encyclopedia of Type Strains, Phase IV (KMG-IV): sequencing the most valuable type-strain genomes for metagenomic binning, comparative biology and taxonomic classification.</title>
        <authorList>
            <person name="Goeker M."/>
        </authorList>
    </citation>
    <scope>NUCLEOTIDE SEQUENCE [LARGE SCALE GENOMIC DNA]</scope>
    <source>
        <strain evidence="2 3">DSM 24163</strain>
    </source>
</reference>
<evidence type="ECO:0000259" key="1">
    <source>
        <dbReference type="Pfam" id="PF21880"/>
    </source>
</evidence>
<sequence>MAASGTWGVARVWRMRCGGSMLREDLAALAASGSAHKLAGMTTSLDRLRADDFDALIGNALLVRAGTDEVAMQVEAVTRSAYPTVRALPGFSLLLRGPLQPPLQQGLLQFPHPVHGHLELFFTPVRRDARGIVYEIVFN</sequence>
<organism evidence="2 3">
    <name type="scientific">Chiayiivirga flava</name>
    <dbReference type="NCBI Taxonomy" id="659595"/>
    <lineage>
        <taxon>Bacteria</taxon>
        <taxon>Pseudomonadati</taxon>
        <taxon>Pseudomonadota</taxon>
        <taxon>Gammaproteobacteria</taxon>
        <taxon>Lysobacterales</taxon>
        <taxon>Lysobacteraceae</taxon>
        <taxon>Chiayiivirga</taxon>
    </lineage>
</organism>
<gene>
    <name evidence="2" type="ORF">HNQ52_001517</name>
</gene>
<dbReference type="AlphaFoldDB" id="A0A7W8D4W6"/>
<proteinExistence type="predicted"/>
<dbReference type="Pfam" id="PF21880">
    <property type="entry name" value="DUF6916"/>
    <property type="match status" value="1"/>
</dbReference>
<keyword evidence="3" id="KW-1185">Reference proteome</keyword>
<evidence type="ECO:0000313" key="3">
    <source>
        <dbReference type="Proteomes" id="UP000521199"/>
    </source>
</evidence>
<dbReference type="RefSeq" id="WP_183960496.1">
    <property type="nucleotide sequence ID" value="NZ_JACHHP010000002.1"/>
</dbReference>
<protein>
    <recommendedName>
        <fullName evidence="1">DUF6916 domain-containing protein</fullName>
    </recommendedName>
</protein>